<evidence type="ECO:0000313" key="2">
    <source>
        <dbReference type="Proteomes" id="UP000215506"/>
    </source>
</evidence>
<proteinExistence type="predicted"/>
<name>A0A231GT47_9NOCA</name>
<protein>
    <submittedName>
        <fullName evidence="1">Uncharacterized protein</fullName>
    </submittedName>
</protein>
<comment type="caution">
    <text evidence="1">The sequence shown here is derived from an EMBL/GenBank/DDBJ whole genome shotgun (WGS) entry which is preliminary data.</text>
</comment>
<evidence type="ECO:0000313" key="1">
    <source>
        <dbReference type="EMBL" id="OXR39651.1"/>
    </source>
</evidence>
<gene>
    <name evidence="1" type="ORF">B7C42_08282</name>
</gene>
<dbReference type="EMBL" id="NGAF01000103">
    <property type="protein sequence ID" value="OXR39651.1"/>
    <property type="molecule type" value="Genomic_DNA"/>
</dbReference>
<reference evidence="1 2" key="1">
    <citation type="submission" date="2017-07" db="EMBL/GenBank/DDBJ databases">
        <title>First draft Genome Sequence of Nocardia cerradoensis isolated from human infection.</title>
        <authorList>
            <person name="Carrasco G."/>
        </authorList>
    </citation>
    <scope>NUCLEOTIDE SEQUENCE [LARGE SCALE GENOMIC DNA]</scope>
    <source>
        <strain evidence="1 2">CNM20130759</strain>
    </source>
</reference>
<organism evidence="1 2">
    <name type="scientific">Nocardia cerradoensis</name>
    <dbReference type="NCBI Taxonomy" id="85688"/>
    <lineage>
        <taxon>Bacteria</taxon>
        <taxon>Bacillati</taxon>
        <taxon>Actinomycetota</taxon>
        <taxon>Actinomycetes</taxon>
        <taxon>Mycobacteriales</taxon>
        <taxon>Nocardiaceae</taxon>
        <taxon>Nocardia</taxon>
    </lineage>
</organism>
<keyword evidence="2" id="KW-1185">Reference proteome</keyword>
<sequence>MRDNGIGFTHQSDTDTFFEKVVRKVEDDFGKLPNGDVIKIEKAYRSWFDFAMNPTITDAHDRILVISDHFIDMDDAAHRQEIQNRLNQLQTSAKTVAFAAQYLSEAIHDYFDATNALGMSCADRINLHESRVGSTREAWTAAGETHPEGRYRGLGDFQGS</sequence>
<dbReference type="RefSeq" id="WP_143860656.1">
    <property type="nucleotide sequence ID" value="NZ_NGAF01000103.1"/>
</dbReference>
<accession>A0A231GT47</accession>
<dbReference type="AlphaFoldDB" id="A0A231GT47"/>
<dbReference type="Proteomes" id="UP000215506">
    <property type="component" value="Unassembled WGS sequence"/>
</dbReference>